<feature type="compositionally biased region" description="Acidic residues" evidence="1">
    <location>
        <begin position="150"/>
        <end position="166"/>
    </location>
</feature>
<evidence type="ECO:0000256" key="1">
    <source>
        <dbReference type="SAM" id="MobiDB-lite"/>
    </source>
</evidence>
<evidence type="ECO:0000313" key="2">
    <source>
        <dbReference type="EMBL" id="CAK9083816.1"/>
    </source>
</evidence>
<feature type="compositionally biased region" description="Basic and acidic residues" evidence="1">
    <location>
        <begin position="199"/>
        <end position="209"/>
    </location>
</feature>
<sequence length="209" mass="20790">PKQRAEKAKNLTGKHLLLTATMRCVLSLLCATLALLGAATHAGDEGLNPLPAVATGEEVQVPGKPDETNPTGGEDVDSGLCSSPSVAEGAATHAGDEGAAGLEPQPAVTTGEAVEVPGNSDETNPAGGEDVDSGLNPSPSAAEGHANDQAAEEELTLSEDEGDEEMAAGPNEDGSEAGDFWASLGVEEEGVPAAKPKSGTKEEAVCGGL</sequence>
<name>A0ABP0QA20_9DINO</name>
<evidence type="ECO:0000313" key="3">
    <source>
        <dbReference type="Proteomes" id="UP001642464"/>
    </source>
</evidence>
<comment type="caution">
    <text evidence="2">The sequence shown here is derived from an EMBL/GenBank/DDBJ whole genome shotgun (WGS) entry which is preliminary data.</text>
</comment>
<protein>
    <submittedName>
        <fullName evidence="2">Uncharacterized protein</fullName>
    </submittedName>
</protein>
<dbReference type="EMBL" id="CAXAMM010039119">
    <property type="protein sequence ID" value="CAK9083816.1"/>
    <property type="molecule type" value="Genomic_DNA"/>
</dbReference>
<organism evidence="2 3">
    <name type="scientific">Durusdinium trenchii</name>
    <dbReference type="NCBI Taxonomy" id="1381693"/>
    <lineage>
        <taxon>Eukaryota</taxon>
        <taxon>Sar</taxon>
        <taxon>Alveolata</taxon>
        <taxon>Dinophyceae</taxon>
        <taxon>Suessiales</taxon>
        <taxon>Symbiodiniaceae</taxon>
        <taxon>Durusdinium</taxon>
    </lineage>
</organism>
<proteinExistence type="predicted"/>
<dbReference type="Proteomes" id="UP001642464">
    <property type="component" value="Unassembled WGS sequence"/>
</dbReference>
<keyword evidence="3" id="KW-1185">Reference proteome</keyword>
<accession>A0ABP0QA20</accession>
<feature type="non-terminal residue" evidence="2">
    <location>
        <position position="1"/>
    </location>
</feature>
<reference evidence="2 3" key="1">
    <citation type="submission" date="2024-02" db="EMBL/GenBank/DDBJ databases">
        <authorList>
            <person name="Chen Y."/>
            <person name="Shah S."/>
            <person name="Dougan E. K."/>
            <person name="Thang M."/>
            <person name="Chan C."/>
        </authorList>
    </citation>
    <scope>NUCLEOTIDE SEQUENCE [LARGE SCALE GENOMIC DNA]</scope>
</reference>
<gene>
    <name evidence="2" type="ORF">SCF082_LOCUS39766</name>
</gene>
<feature type="region of interest" description="Disordered" evidence="1">
    <location>
        <begin position="59"/>
        <end position="209"/>
    </location>
</feature>